<dbReference type="InterPro" id="IPR029045">
    <property type="entry name" value="ClpP/crotonase-like_dom_sf"/>
</dbReference>
<dbReference type="InterPro" id="IPR045004">
    <property type="entry name" value="ECH_dom"/>
</dbReference>
<keyword evidence="3" id="KW-0378">Hydrolase</keyword>
<evidence type="ECO:0000256" key="1">
    <source>
        <dbReference type="ARBA" id="ARBA00001709"/>
    </source>
</evidence>
<dbReference type="Proteomes" id="UP000602395">
    <property type="component" value="Unassembled WGS sequence"/>
</dbReference>
<dbReference type="EMBL" id="JACWMS010000002">
    <property type="protein sequence ID" value="MBD1319660.1"/>
    <property type="molecule type" value="Genomic_DNA"/>
</dbReference>
<dbReference type="NCBIfam" id="NF004127">
    <property type="entry name" value="PRK05617.1"/>
    <property type="match status" value="1"/>
</dbReference>
<dbReference type="Pfam" id="PF16113">
    <property type="entry name" value="ECH_2"/>
    <property type="match status" value="1"/>
</dbReference>
<dbReference type="PANTHER" id="PTHR43176:SF3">
    <property type="entry name" value="3-HYDROXYISOBUTYRYL-COA HYDROLASE, MITOCHONDRIAL"/>
    <property type="match status" value="1"/>
</dbReference>
<gene>
    <name evidence="5" type="ORF">IDF66_08665</name>
</gene>
<dbReference type="EC" id="3.1.2.4" evidence="2"/>
<dbReference type="RefSeq" id="WP_190266543.1">
    <property type="nucleotide sequence ID" value="NZ_BAABAD010000005.1"/>
</dbReference>
<dbReference type="SUPFAM" id="SSF52096">
    <property type="entry name" value="ClpP/crotonase"/>
    <property type="match status" value="1"/>
</dbReference>
<evidence type="ECO:0000256" key="2">
    <source>
        <dbReference type="ARBA" id="ARBA00011915"/>
    </source>
</evidence>
<sequence length="366" mass="38600">MVDEPSVLSAVDGRVATLTLNRPKSINALDHSMVTALDQRLRAWAADDAIAAVVLVGAGERGLCAGGDIVTIHRDAAALSGDATAGDAEAAACPSAAFWRDEYRLNADIARYPKPYVAIMDGIVMGGGVGIAAHANTRVVTDRTRLAMPEVGIGFVPDVGGTHLLARVPQGLGAYAALTARSLSGADAIALGLADHFVPAGDLEAFQRALHTMPLEDALGEYAQRPPESALDGQRNWIGTAFAAETVAEIIERCRAVGADEAAKVADTIAAKSPTALAVTLRSLRDEKPTLEETLAREYRVSLRSLRHPDMAEGIRAQVIDKDRTPSWRPTDHSAVTAAEVDAFFAPLPDELELTIDTAPQEDSSV</sequence>
<dbReference type="Gene3D" id="3.90.226.10">
    <property type="entry name" value="2-enoyl-CoA Hydratase, Chain A, domain 1"/>
    <property type="match status" value="1"/>
</dbReference>
<reference evidence="5 6" key="1">
    <citation type="submission" date="2020-09" db="EMBL/GenBank/DDBJ databases">
        <title>Novel species in genus Gordonia.</title>
        <authorList>
            <person name="Zhang G."/>
        </authorList>
    </citation>
    <scope>NUCLEOTIDE SEQUENCE [LARGE SCALE GENOMIC DNA]</scope>
    <source>
        <strain evidence="5 6">ON-33</strain>
    </source>
</reference>
<keyword evidence="6" id="KW-1185">Reference proteome</keyword>
<evidence type="ECO:0000313" key="6">
    <source>
        <dbReference type="Proteomes" id="UP000602395"/>
    </source>
</evidence>
<name>A0ABR7WA24_9ACTN</name>
<evidence type="ECO:0000313" key="5">
    <source>
        <dbReference type="EMBL" id="MBD1319660.1"/>
    </source>
</evidence>
<dbReference type="InterPro" id="IPR032259">
    <property type="entry name" value="HIBYL-CoA-H"/>
</dbReference>
<evidence type="ECO:0000259" key="4">
    <source>
        <dbReference type="Pfam" id="PF16113"/>
    </source>
</evidence>
<comment type="catalytic activity">
    <reaction evidence="1">
        <text>3-hydroxy-2-methylpropanoyl-CoA + H2O = 3-hydroxy-2-methylpropanoate + CoA + H(+)</text>
        <dbReference type="Rhea" id="RHEA:20888"/>
        <dbReference type="ChEBI" id="CHEBI:11805"/>
        <dbReference type="ChEBI" id="CHEBI:15377"/>
        <dbReference type="ChEBI" id="CHEBI:15378"/>
        <dbReference type="ChEBI" id="CHEBI:57287"/>
        <dbReference type="ChEBI" id="CHEBI:57340"/>
        <dbReference type="EC" id="3.1.2.4"/>
    </reaction>
</comment>
<accession>A0ABR7WA24</accession>
<proteinExistence type="predicted"/>
<comment type="caution">
    <text evidence="5">The sequence shown here is derived from an EMBL/GenBank/DDBJ whole genome shotgun (WGS) entry which is preliminary data.</text>
</comment>
<feature type="domain" description="Enoyl-CoA hydratase/isomerase" evidence="4">
    <location>
        <begin position="16"/>
        <end position="345"/>
    </location>
</feature>
<dbReference type="CDD" id="cd06558">
    <property type="entry name" value="crotonase-like"/>
    <property type="match status" value="1"/>
</dbReference>
<evidence type="ECO:0000256" key="3">
    <source>
        <dbReference type="ARBA" id="ARBA00022801"/>
    </source>
</evidence>
<protein>
    <recommendedName>
        <fullName evidence="2">3-hydroxyisobutyryl-CoA hydrolase</fullName>
        <ecNumber evidence="2">3.1.2.4</ecNumber>
    </recommendedName>
</protein>
<dbReference type="PANTHER" id="PTHR43176">
    <property type="entry name" value="3-HYDROXYISOBUTYRYL-COA HYDROLASE-RELATED"/>
    <property type="match status" value="1"/>
</dbReference>
<organism evidence="5 6">
    <name type="scientific">Gordonia hankookensis</name>
    <dbReference type="NCBI Taxonomy" id="589403"/>
    <lineage>
        <taxon>Bacteria</taxon>
        <taxon>Bacillati</taxon>
        <taxon>Actinomycetota</taxon>
        <taxon>Actinomycetes</taxon>
        <taxon>Mycobacteriales</taxon>
        <taxon>Gordoniaceae</taxon>
        <taxon>Gordonia</taxon>
    </lineage>
</organism>